<dbReference type="GO" id="GO:0005634">
    <property type="term" value="C:nucleus"/>
    <property type="evidence" value="ECO:0007669"/>
    <property type="project" value="UniProtKB-SubCell"/>
</dbReference>
<dbReference type="PANTHER" id="PTHR12243:SF67">
    <property type="entry name" value="COREPRESSOR OF PANGOLIN, ISOFORM A-RELATED"/>
    <property type="match status" value="1"/>
</dbReference>
<gene>
    <name evidence="4" type="ORF">QYM36_013953</name>
</gene>
<dbReference type="GO" id="GO:0005667">
    <property type="term" value="C:transcription regulator complex"/>
    <property type="evidence" value="ECO:0007669"/>
    <property type="project" value="TreeGrafter"/>
</dbReference>
<feature type="region of interest" description="Disordered" evidence="2">
    <location>
        <begin position="279"/>
        <end position="307"/>
    </location>
</feature>
<comment type="caution">
    <text evidence="4">The sequence shown here is derived from an EMBL/GenBank/DDBJ whole genome shotgun (WGS) entry which is preliminary data.</text>
</comment>
<dbReference type="GO" id="GO:0003677">
    <property type="term" value="F:DNA binding"/>
    <property type="evidence" value="ECO:0007669"/>
    <property type="project" value="InterPro"/>
</dbReference>
<dbReference type="InterPro" id="IPR004210">
    <property type="entry name" value="BESS_motif"/>
</dbReference>
<sequence length="368" mass="42319">MLEDVSQINLVNLFKAYYENTNSNIQVFDKLKELFEIEYSVWQGCLASPILFNFKLDWIMKEALNKKDGMAFTAKESTADLKYADDCTILFDSELKVEEMIKRADTTTNMPSLVIKIPKVKYLSPKNDTNSFIHLNRGPIDKIKEFKHLRSLMDATDRASKQDLGLDQQSLVLQECQKMWRSLRDGYMREKRSHMLTKSGSAAVKEKKPWKWYNHMIFLSDHTSFRPTQSNFELPIRVEVGSGGEIQETEEPEENVIYADSGQVQLDYVEETNPILFESPNGRTSSCSFAQPRSPTPKRKKASQGECSKSEFERDLISIVGKEQDPDEMFCLVLAADIKKLSGKKKAFIKFKIQELLFKLSIDQISLD</sequence>
<dbReference type="EMBL" id="JAVRJZ010000018">
    <property type="protein sequence ID" value="KAK2708198.1"/>
    <property type="molecule type" value="Genomic_DNA"/>
</dbReference>
<dbReference type="PROSITE" id="PS51031">
    <property type="entry name" value="BESS"/>
    <property type="match status" value="1"/>
</dbReference>
<dbReference type="PANTHER" id="PTHR12243">
    <property type="entry name" value="MADF DOMAIN TRANSCRIPTION FACTOR"/>
    <property type="match status" value="1"/>
</dbReference>
<protein>
    <recommendedName>
        <fullName evidence="3">BESS domain-containing protein</fullName>
    </recommendedName>
</protein>
<evidence type="ECO:0000313" key="5">
    <source>
        <dbReference type="Proteomes" id="UP001187531"/>
    </source>
</evidence>
<keyword evidence="1" id="KW-0539">Nucleus</keyword>
<dbReference type="Proteomes" id="UP001187531">
    <property type="component" value="Unassembled WGS sequence"/>
</dbReference>
<dbReference type="Pfam" id="PF10545">
    <property type="entry name" value="MADF_DNA_bdg"/>
    <property type="match status" value="1"/>
</dbReference>
<evidence type="ECO:0000259" key="3">
    <source>
        <dbReference type="PROSITE" id="PS51031"/>
    </source>
</evidence>
<evidence type="ECO:0000256" key="2">
    <source>
        <dbReference type="SAM" id="MobiDB-lite"/>
    </source>
</evidence>
<dbReference type="InterPro" id="IPR006578">
    <property type="entry name" value="MADF-dom"/>
</dbReference>
<accession>A0AA88HFX1</accession>
<keyword evidence="5" id="KW-1185">Reference proteome</keyword>
<dbReference type="InterPro" id="IPR039353">
    <property type="entry name" value="TF_Adf1"/>
</dbReference>
<organism evidence="4 5">
    <name type="scientific">Artemia franciscana</name>
    <name type="common">Brine shrimp</name>
    <name type="synonym">Artemia sanfranciscana</name>
    <dbReference type="NCBI Taxonomy" id="6661"/>
    <lineage>
        <taxon>Eukaryota</taxon>
        <taxon>Metazoa</taxon>
        <taxon>Ecdysozoa</taxon>
        <taxon>Arthropoda</taxon>
        <taxon>Crustacea</taxon>
        <taxon>Branchiopoda</taxon>
        <taxon>Anostraca</taxon>
        <taxon>Artemiidae</taxon>
        <taxon>Artemia</taxon>
    </lineage>
</organism>
<feature type="domain" description="BESS" evidence="3">
    <location>
        <begin position="324"/>
        <end position="363"/>
    </location>
</feature>
<dbReference type="GO" id="GO:0006357">
    <property type="term" value="P:regulation of transcription by RNA polymerase II"/>
    <property type="evidence" value="ECO:0007669"/>
    <property type="project" value="TreeGrafter"/>
</dbReference>
<proteinExistence type="predicted"/>
<reference evidence="4" key="1">
    <citation type="submission" date="2023-07" db="EMBL/GenBank/DDBJ databases">
        <title>Chromosome-level genome assembly of Artemia franciscana.</title>
        <authorList>
            <person name="Jo E."/>
        </authorList>
    </citation>
    <scope>NUCLEOTIDE SEQUENCE</scope>
    <source>
        <tissue evidence="4">Whole body</tissue>
    </source>
</reference>
<evidence type="ECO:0000313" key="4">
    <source>
        <dbReference type="EMBL" id="KAK2708198.1"/>
    </source>
</evidence>
<name>A0AA88HFX1_ARTSF</name>
<dbReference type="Pfam" id="PF02944">
    <property type="entry name" value="BESS"/>
    <property type="match status" value="1"/>
</dbReference>
<feature type="compositionally biased region" description="Polar residues" evidence="2">
    <location>
        <begin position="281"/>
        <end position="293"/>
    </location>
</feature>
<dbReference type="AlphaFoldDB" id="A0AA88HFX1"/>
<comment type="subcellular location">
    <subcellularLocation>
        <location evidence="1">Nucleus</location>
    </subcellularLocation>
</comment>
<evidence type="ECO:0000256" key="1">
    <source>
        <dbReference type="PROSITE-ProRule" id="PRU00371"/>
    </source>
</evidence>